<comment type="caution">
    <text evidence="1">The sequence shown here is derived from an EMBL/GenBank/DDBJ whole genome shotgun (WGS) entry which is preliminary data.</text>
</comment>
<dbReference type="AlphaFoldDB" id="A0A4C1Z9C1"/>
<gene>
    <name evidence="1" type="ORF">EVAR_103610_1</name>
</gene>
<proteinExistence type="predicted"/>
<sequence length="91" mass="10687">MELGTQCVVEMEGQQTILQYPQSAHEKIERLKILKWLKSRAAPFAVTSFRSCARTAVERRVVTREYEIRRPCHLILLLYILLRYEVILPAN</sequence>
<dbReference type="Proteomes" id="UP000299102">
    <property type="component" value="Unassembled WGS sequence"/>
</dbReference>
<evidence type="ECO:0000313" key="2">
    <source>
        <dbReference type="Proteomes" id="UP000299102"/>
    </source>
</evidence>
<protein>
    <submittedName>
        <fullName evidence="1">Uncharacterized protein</fullName>
    </submittedName>
</protein>
<evidence type="ECO:0000313" key="1">
    <source>
        <dbReference type="EMBL" id="GBP83733.1"/>
    </source>
</evidence>
<keyword evidence="2" id="KW-1185">Reference proteome</keyword>
<dbReference type="OrthoDB" id="3176171at2759"/>
<reference evidence="1 2" key="1">
    <citation type="journal article" date="2019" name="Commun. Biol.">
        <title>The bagworm genome reveals a unique fibroin gene that provides high tensile strength.</title>
        <authorList>
            <person name="Kono N."/>
            <person name="Nakamura H."/>
            <person name="Ohtoshi R."/>
            <person name="Tomita M."/>
            <person name="Numata K."/>
            <person name="Arakawa K."/>
        </authorList>
    </citation>
    <scope>NUCLEOTIDE SEQUENCE [LARGE SCALE GENOMIC DNA]</scope>
</reference>
<organism evidence="1 2">
    <name type="scientific">Eumeta variegata</name>
    <name type="common">Bagworm moth</name>
    <name type="synonym">Eumeta japonica</name>
    <dbReference type="NCBI Taxonomy" id="151549"/>
    <lineage>
        <taxon>Eukaryota</taxon>
        <taxon>Metazoa</taxon>
        <taxon>Ecdysozoa</taxon>
        <taxon>Arthropoda</taxon>
        <taxon>Hexapoda</taxon>
        <taxon>Insecta</taxon>
        <taxon>Pterygota</taxon>
        <taxon>Neoptera</taxon>
        <taxon>Endopterygota</taxon>
        <taxon>Lepidoptera</taxon>
        <taxon>Glossata</taxon>
        <taxon>Ditrysia</taxon>
        <taxon>Tineoidea</taxon>
        <taxon>Psychidae</taxon>
        <taxon>Oiketicinae</taxon>
        <taxon>Eumeta</taxon>
    </lineage>
</organism>
<dbReference type="EMBL" id="BGZK01001635">
    <property type="protein sequence ID" value="GBP83733.1"/>
    <property type="molecule type" value="Genomic_DNA"/>
</dbReference>
<accession>A0A4C1Z9C1</accession>
<name>A0A4C1Z9C1_EUMVA</name>